<dbReference type="InterPro" id="IPR029063">
    <property type="entry name" value="SAM-dependent_MTases_sf"/>
</dbReference>
<sequence>MRSSHMEDHWEPLGEGLRVLVSPSHGFNTDTLLLADFSLPKPRSRCADLGSGCGVIPLLWCRRARPESVLALEVQEDAAELAKTSAAANGMEDRIYTILGDVRDYKALLPHQSLDLIASNPPYFAPGTGAVSRNPERGLARHSPTFQLSDLAEAAFYSLRHGGRLCICLPTVRLAEAVSLFHARSLEPKRLRLVQQRPGKPPYLFLLECRRGGGSSLAVEETLTLTDGSGRYSREMERIYGDYLEINRKEPSNA</sequence>
<gene>
    <name evidence="2" type="ORF">ADH66_17350</name>
</gene>
<dbReference type="Gene3D" id="3.40.50.150">
    <property type="entry name" value="Vaccinia Virus protein VP39"/>
    <property type="match status" value="1"/>
</dbReference>
<reference evidence="3" key="1">
    <citation type="submission" date="2017-05" db="EMBL/GenBank/DDBJ databases">
        <title>Improved OligoMM genomes.</title>
        <authorList>
            <person name="Garzetti D."/>
        </authorList>
    </citation>
    <scope>NUCLEOTIDE SEQUENCE [LARGE SCALE GENOMIC DNA]</scope>
    <source>
        <strain evidence="3">KB18</strain>
    </source>
</reference>
<organism evidence="2 3">
    <name type="scientific">Acutalibacter muris</name>
    <dbReference type="NCBI Taxonomy" id="1796620"/>
    <lineage>
        <taxon>Bacteria</taxon>
        <taxon>Bacillati</taxon>
        <taxon>Bacillota</taxon>
        <taxon>Clostridia</taxon>
        <taxon>Eubacteriales</taxon>
        <taxon>Acutalibacteraceae</taxon>
        <taxon>Acutalibacter</taxon>
    </lineage>
</organism>
<protein>
    <recommendedName>
        <fullName evidence="1">Methyltransferase small domain-containing protein</fullName>
    </recommendedName>
</protein>
<dbReference type="InterPro" id="IPR050210">
    <property type="entry name" value="tRNA_Adenine-N(6)_MTase"/>
</dbReference>
<dbReference type="PROSITE" id="PS00092">
    <property type="entry name" value="N6_MTASE"/>
    <property type="match status" value="1"/>
</dbReference>
<dbReference type="InterPro" id="IPR007848">
    <property type="entry name" value="Small_mtfrase_dom"/>
</dbReference>
<dbReference type="Proteomes" id="UP000196710">
    <property type="component" value="Chromosome"/>
</dbReference>
<dbReference type="InterPro" id="IPR002052">
    <property type="entry name" value="DNA_methylase_N6_adenine_CS"/>
</dbReference>
<dbReference type="SUPFAM" id="SSF53335">
    <property type="entry name" value="S-adenosyl-L-methionine-dependent methyltransferases"/>
    <property type="match status" value="1"/>
</dbReference>
<name>A0ABN5AA72_9FIRM</name>
<proteinExistence type="predicted"/>
<dbReference type="PANTHER" id="PTHR47739:SF1">
    <property type="entry name" value="TRNA1(VAL) (ADENINE(37)-N6)-METHYLTRANSFERASE"/>
    <property type="match status" value="1"/>
</dbReference>
<dbReference type="Pfam" id="PF05175">
    <property type="entry name" value="MTS"/>
    <property type="match status" value="1"/>
</dbReference>
<evidence type="ECO:0000259" key="1">
    <source>
        <dbReference type="Pfam" id="PF05175"/>
    </source>
</evidence>
<accession>A0ABN5AA72</accession>
<keyword evidence="3" id="KW-1185">Reference proteome</keyword>
<feature type="domain" description="Methyltransferase small" evidence="1">
    <location>
        <begin position="32"/>
        <end position="125"/>
    </location>
</feature>
<dbReference type="CDD" id="cd02440">
    <property type="entry name" value="AdoMet_MTases"/>
    <property type="match status" value="1"/>
</dbReference>
<dbReference type="PANTHER" id="PTHR47739">
    <property type="entry name" value="TRNA1(VAL) (ADENINE(37)-N6)-METHYLTRANSFERASE"/>
    <property type="match status" value="1"/>
</dbReference>
<evidence type="ECO:0000313" key="3">
    <source>
        <dbReference type="Proteomes" id="UP000196710"/>
    </source>
</evidence>
<dbReference type="EMBL" id="CP021422">
    <property type="protein sequence ID" value="ASB42268.1"/>
    <property type="molecule type" value="Genomic_DNA"/>
</dbReference>
<evidence type="ECO:0000313" key="2">
    <source>
        <dbReference type="EMBL" id="ASB42268.1"/>
    </source>
</evidence>